<organism evidence="1 2">
    <name type="scientific">Aspergillus candidus</name>
    <dbReference type="NCBI Taxonomy" id="41067"/>
    <lineage>
        <taxon>Eukaryota</taxon>
        <taxon>Fungi</taxon>
        <taxon>Dikarya</taxon>
        <taxon>Ascomycota</taxon>
        <taxon>Pezizomycotina</taxon>
        <taxon>Eurotiomycetes</taxon>
        <taxon>Eurotiomycetidae</taxon>
        <taxon>Eurotiales</taxon>
        <taxon>Aspergillaceae</taxon>
        <taxon>Aspergillus</taxon>
        <taxon>Aspergillus subgen. Circumdati</taxon>
    </lineage>
</organism>
<accession>A0A2I2FET8</accession>
<sequence>MAFSHGLAFEHLVRLKVPRPSVRELVETGTPPWIEARLVGTKPWNKSGYIHLSHHDGV</sequence>
<proteinExistence type="predicted"/>
<evidence type="ECO:0000313" key="2">
    <source>
        <dbReference type="Proteomes" id="UP000234585"/>
    </source>
</evidence>
<keyword evidence="2" id="KW-1185">Reference proteome</keyword>
<dbReference type="RefSeq" id="XP_024673163.1">
    <property type="nucleotide sequence ID" value="XM_024812154.1"/>
</dbReference>
<name>A0A2I2FET8_ASPCN</name>
<dbReference type="AlphaFoldDB" id="A0A2I2FET8"/>
<reference evidence="1 2" key="1">
    <citation type="submission" date="2017-12" db="EMBL/GenBank/DDBJ databases">
        <authorList>
            <consortium name="DOE Joint Genome Institute"/>
            <person name="Haridas S."/>
            <person name="Kjaerbolling I."/>
            <person name="Vesth T.C."/>
            <person name="Frisvad J.C."/>
            <person name="Nybo J.L."/>
            <person name="Theobald S."/>
            <person name="Kuo A."/>
            <person name="Bowyer P."/>
            <person name="Matsuda Y."/>
            <person name="Mondo S."/>
            <person name="Lyhne E.K."/>
            <person name="Kogle M.E."/>
            <person name="Clum A."/>
            <person name="Lipzen A."/>
            <person name="Salamov A."/>
            <person name="Ngan C.Y."/>
            <person name="Daum C."/>
            <person name="Chiniquy J."/>
            <person name="Barry K."/>
            <person name="LaButti K."/>
            <person name="Simmons B.A."/>
            <person name="Magnuson J.K."/>
            <person name="Mortensen U.H."/>
            <person name="Larsen T.O."/>
            <person name="Grigoriev I.V."/>
            <person name="Baker S.E."/>
            <person name="Andersen M.R."/>
            <person name="Nordberg H.P."/>
            <person name="Cantor M.N."/>
            <person name="Hua S.X."/>
        </authorList>
    </citation>
    <scope>NUCLEOTIDE SEQUENCE [LARGE SCALE GENOMIC DNA]</scope>
    <source>
        <strain evidence="1 2">CBS 102.13</strain>
    </source>
</reference>
<protein>
    <submittedName>
        <fullName evidence="1">Uncharacterized protein</fullName>
    </submittedName>
</protein>
<evidence type="ECO:0000313" key="1">
    <source>
        <dbReference type="EMBL" id="PLB39151.1"/>
    </source>
</evidence>
<gene>
    <name evidence="1" type="ORF">BDW47DRAFT_103763</name>
</gene>
<dbReference type="GeneID" id="36519314"/>
<dbReference type="EMBL" id="KZ559131">
    <property type="protein sequence ID" value="PLB39151.1"/>
    <property type="molecule type" value="Genomic_DNA"/>
</dbReference>
<dbReference type="Proteomes" id="UP000234585">
    <property type="component" value="Unassembled WGS sequence"/>
</dbReference>